<dbReference type="InterPro" id="IPR018684">
    <property type="entry name" value="DUF2171"/>
</dbReference>
<dbReference type="Pfam" id="PF09939">
    <property type="entry name" value="DUF2171"/>
    <property type="match status" value="1"/>
</dbReference>
<organism evidence="2 3">
    <name type="scientific">Brevundimonas diminuta 3F5N</name>
    <dbReference type="NCBI Taxonomy" id="1255603"/>
    <lineage>
        <taxon>Bacteria</taxon>
        <taxon>Pseudomonadati</taxon>
        <taxon>Pseudomonadota</taxon>
        <taxon>Alphaproteobacteria</taxon>
        <taxon>Caulobacterales</taxon>
        <taxon>Caulobacteraceae</taxon>
        <taxon>Brevundimonas</taxon>
    </lineage>
</organism>
<dbReference type="EMBL" id="FUIE01000049">
    <property type="protein sequence ID" value="SJM63080.1"/>
    <property type="molecule type" value="Genomic_DNA"/>
</dbReference>
<dbReference type="OrthoDB" id="9803697at2"/>
<reference evidence="2 3" key="1">
    <citation type="submission" date="2017-02" db="EMBL/GenBank/DDBJ databases">
        <authorList>
            <person name="Peterson S.W."/>
        </authorList>
    </citation>
    <scope>NUCLEOTIDE SEQUENCE [LARGE SCALE GENOMIC DNA]</scope>
    <source>
        <strain evidence="2 3">3F5N</strain>
    </source>
</reference>
<proteinExistence type="predicted"/>
<evidence type="ECO:0008006" key="4">
    <source>
        <dbReference type="Google" id="ProtNLM"/>
    </source>
</evidence>
<evidence type="ECO:0000256" key="1">
    <source>
        <dbReference type="SAM" id="MobiDB-lite"/>
    </source>
</evidence>
<dbReference type="Proteomes" id="UP000195766">
    <property type="component" value="Unassembled WGS sequence"/>
</dbReference>
<dbReference type="InterPro" id="IPR011033">
    <property type="entry name" value="PRC_barrel-like_sf"/>
</dbReference>
<feature type="region of interest" description="Disordered" evidence="1">
    <location>
        <begin position="1"/>
        <end position="22"/>
    </location>
</feature>
<evidence type="ECO:0000313" key="3">
    <source>
        <dbReference type="Proteomes" id="UP000195766"/>
    </source>
</evidence>
<name>A0A1R4G4A1_BREDI</name>
<protein>
    <recommendedName>
        <fullName evidence="4">DUF2171 domain-containing protein</fullName>
    </recommendedName>
</protein>
<evidence type="ECO:0000313" key="2">
    <source>
        <dbReference type="EMBL" id="SJM63080.1"/>
    </source>
</evidence>
<dbReference type="RefSeq" id="WP_087140701.1">
    <property type="nucleotide sequence ID" value="NZ_FUIE01000049.1"/>
</dbReference>
<dbReference type="SUPFAM" id="SSF50346">
    <property type="entry name" value="PRC-barrel domain"/>
    <property type="match status" value="1"/>
</dbReference>
<accession>A0A1R4G4A1</accession>
<gene>
    <name evidence="2" type="ORF">FM111_09310</name>
</gene>
<dbReference type="AlphaFoldDB" id="A0A1R4G4A1"/>
<sequence length="77" mass="8688">MINASMIKEHQEVVGSDGGHVGRVDHVMGDQIELAKLDLGSGLKHHMIPVTWVTRVDEHVHLNMTKDEAKARWTEKH</sequence>